<evidence type="ECO:0000256" key="1">
    <source>
        <dbReference type="ARBA" id="ARBA00004479"/>
    </source>
</evidence>
<keyword evidence="3 19" id="KW-0723">Serine/threonine-protein kinase</keyword>
<reference evidence="23" key="1">
    <citation type="journal article" date="2012" name="Nature">
        <title>A physical, genetic and functional sequence assembly of the barley genome.</title>
        <authorList>
            <consortium name="The International Barley Genome Sequencing Consortium"/>
            <person name="Mayer K.F."/>
            <person name="Waugh R."/>
            <person name="Brown J.W."/>
            <person name="Schulman A."/>
            <person name="Langridge P."/>
            <person name="Platzer M."/>
            <person name="Fincher G.B."/>
            <person name="Muehlbauer G.J."/>
            <person name="Sato K."/>
            <person name="Close T.J."/>
            <person name="Wise R.P."/>
            <person name="Stein N."/>
        </authorList>
    </citation>
    <scope>NUCLEOTIDE SEQUENCE [LARGE SCALE GENOMIC DNA]</scope>
    <source>
        <strain evidence="23">cv. Morex</strain>
    </source>
</reference>
<keyword evidence="23" id="KW-1185">Reference proteome</keyword>
<evidence type="ECO:0000256" key="15">
    <source>
        <dbReference type="ARBA" id="ARBA00023180"/>
    </source>
</evidence>
<keyword evidence="5" id="KW-0808">Transferase</keyword>
<dbReference type="InterPro" id="IPR000719">
    <property type="entry name" value="Prot_kinase_dom"/>
</dbReference>
<dbReference type="Proteomes" id="UP000011116">
    <property type="component" value="Chromosome 7H"/>
</dbReference>
<keyword evidence="7" id="KW-0732">Signal</keyword>
<keyword evidence="9" id="KW-0418">Kinase</keyword>
<evidence type="ECO:0000256" key="10">
    <source>
        <dbReference type="ARBA" id="ARBA00022840"/>
    </source>
</evidence>
<evidence type="ECO:0000256" key="13">
    <source>
        <dbReference type="ARBA" id="ARBA00023157"/>
    </source>
</evidence>
<dbReference type="Gene3D" id="1.10.510.10">
    <property type="entry name" value="Transferase(Phosphotransferase) domain 1"/>
    <property type="match status" value="1"/>
</dbReference>
<dbReference type="PROSITE" id="PS50011">
    <property type="entry name" value="PROTEIN_KINASE_DOM"/>
    <property type="match status" value="1"/>
</dbReference>
<dbReference type="Gene3D" id="3.30.200.20">
    <property type="entry name" value="Phosphorylase Kinase, domain 1"/>
    <property type="match status" value="1"/>
</dbReference>
<keyword evidence="10 18" id="KW-0067">ATP-binding</keyword>
<dbReference type="GO" id="GO:0005524">
    <property type="term" value="F:ATP binding"/>
    <property type="evidence" value="ECO:0007669"/>
    <property type="project" value="UniProtKB-UniRule"/>
</dbReference>
<keyword evidence="6 20" id="KW-0812">Transmembrane</keyword>
<feature type="domain" description="Protein kinase" evidence="21">
    <location>
        <begin position="145"/>
        <end position="430"/>
    </location>
</feature>
<dbReference type="CDD" id="cd14066">
    <property type="entry name" value="STKc_IRAK"/>
    <property type="match status" value="1"/>
</dbReference>
<feature type="binding site" evidence="18">
    <location>
        <position position="174"/>
    </location>
    <ligand>
        <name>ATP</name>
        <dbReference type="ChEBI" id="CHEBI:30616"/>
    </ligand>
</feature>
<evidence type="ECO:0000256" key="8">
    <source>
        <dbReference type="ARBA" id="ARBA00022741"/>
    </source>
</evidence>
<evidence type="ECO:0000313" key="22">
    <source>
        <dbReference type="EnsemblPlants" id="HORVU.MOREX.r3.7HG0655710.1.CDS1"/>
    </source>
</evidence>
<evidence type="ECO:0000256" key="17">
    <source>
        <dbReference type="ARBA" id="ARBA00048679"/>
    </source>
</evidence>
<dbReference type="AlphaFoldDB" id="A0A8I6YBQ5"/>
<dbReference type="EnsemblPlants" id="HORVU.MOREX.r3.7HG0655710.1">
    <property type="protein sequence ID" value="HORVU.MOREX.r3.7HG0655710.1.CDS1"/>
    <property type="gene ID" value="HORVU.MOREX.r3.7HG0655710"/>
</dbReference>
<keyword evidence="12 20" id="KW-0472">Membrane</keyword>
<dbReference type="PANTHER" id="PTHR47974">
    <property type="entry name" value="OS07G0415500 PROTEIN"/>
    <property type="match status" value="1"/>
</dbReference>
<dbReference type="InterPro" id="IPR008271">
    <property type="entry name" value="Ser/Thr_kinase_AS"/>
</dbReference>
<reference evidence="22" key="2">
    <citation type="submission" date="2020-10" db="EMBL/GenBank/DDBJ databases">
        <authorList>
            <person name="Scholz U."/>
            <person name="Mascher M."/>
            <person name="Fiebig A."/>
        </authorList>
    </citation>
    <scope>NUCLEOTIDE SEQUENCE [LARGE SCALE GENOMIC DNA]</scope>
    <source>
        <strain evidence="22">cv. Morex</strain>
    </source>
</reference>
<evidence type="ECO:0000256" key="14">
    <source>
        <dbReference type="ARBA" id="ARBA00023170"/>
    </source>
</evidence>
<evidence type="ECO:0000256" key="18">
    <source>
        <dbReference type="PROSITE-ProRule" id="PRU10141"/>
    </source>
</evidence>
<evidence type="ECO:0000256" key="20">
    <source>
        <dbReference type="SAM" id="Phobius"/>
    </source>
</evidence>
<evidence type="ECO:0000256" key="12">
    <source>
        <dbReference type="ARBA" id="ARBA00023136"/>
    </source>
</evidence>
<keyword evidence="15" id="KW-0325">Glycoprotein</keyword>
<organism evidence="22 23">
    <name type="scientific">Hordeum vulgare subsp. vulgare</name>
    <name type="common">Domesticated barley</name>
    <dbReference type="NCBI Taxonomy" id="112509"/>
    <lineage>
        <taxon>Eukaryota</taxon>
        <taxon>Viridiplantae</taxon>
        <taxon>Streptophyta</taxon>
        <taxon>Embryophyta</taxon>
        <taxon>Tracheophyta</taxon>
        <taxon>Spermatophyta</taxon>
        <taxon>Magnoliopsida</taxon>
        <taxon>Liliopsida</taxon>
        <taxon>Poales</taxon>
        <taxon>Poaceae</taxon>
        <taxon>BOP clade</taxon>
        <taxon>Pooideae</taxon>
        <taxon>Triticodae</taxon>
        <taxon>Triticeae</taxon>
        <taxon>Hordeinae</taxon>
        <taxon>Hordeum</taxon>
    </lineage>
</organism>
<evidence type="ECO:0000256" key="4">
    <source>
        <dbReference type="ARBA" id="ARBA00022536"/>
    </source>
</evidence>
<dbReference type="FunFam" id="3.30.200.20:FF:000059">
    <property type="entry name" value="S-receptor-like serine/threonine-protein kinase"/>
    <property type="match status" value="1"/>
</dbReference>
<evidence type="ECO:0000256" key="16">
    <source>
        <dbReference type="ARBA" id="ARBA00047899"/>
    </source>
</evidence>
<proteinExistence type="inferred from homology"/>
<dbReference type="GO" id="GO:0016020">
    <property type="term" value="C:membrane"/>
    <property type="evidence" value="ECO:0007669"/>
    <property type="project" value="UniProtKB-SubCell"/>
</dbReference>
<evidence type="ECO:0000256" key="3">
    <source>
        <dbReference type="ARBA" id="ARBA00022527"/>
    </source>
</evidence>
<reference evidence="22" key="3">
    <citation type="submission" date="2022-01" db="UniProtKB">
        <authorList>
            <consortium name="EnsemblPlants"/>
        </authorList>
    </citation>
    <scope>IDENTIFICATION</scope>
    <source>
        <strain evidence="22">subsp. vulgare</strain>
    </source>
</reference>
<keyword evidence="4" id="KW-0245">EGF-like domain</keyword>
<evidence type="ECO:0000313" key="23">
    <source>
        <dbReference type="Proteomes" id="UP000011116"/>
    </source>
</evidence>
<evidence type="ECO:0000259" key="21">
    <source>
        <dbReference type="PROSITE" id="PS50011"/>
    </source>
</evidence>
<keyword evidence="13" id="KW-1015">Disulfide bond</keyword>
<dbReference type="InterPro" id="IPR017441">
    <property type="entry name" value="Protein_kinase_ATP_BS"/>
</dbReference>
<evidence type="ECO:0000256" key="7">
    <source>
        <dbReference type="ARBA" id="ARBA00022729"/>
    </source>
</evidence>
<evidence type="ECO:0000256" key="6">
    <source>
        <dbReference type="ARBA" id="ARBA00022692"/>
    </source>
</evidence>
<sequence>MRMCLDNVDCQAFAYRQGEGKCYTKVYLLNGKNFAYPSSDIYLKVPKRLLSSPELTSTLAHTCSVHEREADTSSQMFQDGSSKFKFGYFLSSALTLLFIEVTLIIFGCWIVYKWERRPEITDEGYMIISSQFRIFSYKELQKATNCFQEELGSGGSGAVYKGVLDDERKVAVKKLNDVIQGEQEFRSEVSVIGRIYHMNLVRIWGVSVEKTGKLLVSEFIENGSLATVLFDQQSISPLLQWNQRYNIALGVAKGLAYLHHECLEWIVHCDVKPENILLDKDFEPKIADFGLVKLQKRGSSALMLSRVHSTRGYIAPEWALNLPITGKADVYSYGVVLLELVKGIRVSSWMVEGEEEAEMAVRCSTEILKEKLEGEDQSWLLEFVDHGLDGEFNHSEAIVMLKIAISCVQEERSRRPSMSHVVETLLSLAE</sequence>
<dbReference type="PROSITE" id="PS00108">
    <property type="entry name" value="PROTEIN_KINASE_ST"/>
    <property type="match status" value="1"/>
</dbReference>
<dbReference type="Gramene" id="HORVU.MOREX.r3.7HG0655710.1">
    <property type="protein sequence ID" value="HORVU.MOREX.r3.7HG0655710.1.CDS1"/>
    <property type="gene ID" value="HORVU.MOREX.r3.7HG0655710"/>
</dbReference>
<dbReference type="EC" id="2.7.11.1" evidence="2"/>
<accession>A0A8I6YBQ5</accession>
<evidence type="ECO:0000256" key="2">
    <source>
        <dbReference type="ARBA" id="ARBA00012513"/>
    </source>
</evidence>
<evidence type="ECO:0000256" key="11">
    <source>
        <dbReference type="ARBA" id="ARBA00022989"/>
    </source>
</evidence>
<dbReference type="Pfam" id="PF00069">
    <property type="entry name" value="Pkinase"/>
    <property type="match status" value="1"/>
</dbReference>
<evidence type="ECO:0000256" key="19">
    <source>
        <dbReference type="RuleBase" id="RU000304"/>
    </source>
</evidence>
<keyword evidence="14" id="KW-0675">Receptor</keyword>
<dbReference type="PROSITE" id="PS00107">
    <property type="entry name" value="PROTEIN_KINASE_ATP"/>
    <property type="match status" value="1"/>
</dbReference>
<dbReference type="PANTHER" id="PTHR47974:SF16">
    <property type="entry name" value="PROTEIN KINASE DOMAIN-CONTAINING PROTEIN"/>
    <property type="match status" value="1"/>
</dbReference>
<dbReference type="SMART" id="SM00220">
    <property type="entry name" value="S_TKc"/>
    <property type="match status" value="1"/>
</dbReference>
<dbReference type="SUPFAM" id="SSF56112">
    <property type="entry name" value="Protein kinase-like (PK-like)"/>
    <property type="match status" value="1"/>
</dbReference>
<evidence type="ECO:0000256" key="5">
    <source>
        <dbReference type="ARBA" id="ARBA00022679"/>
    </source>
</evidence>
<dbReference type="FunFam" id="1.10.510.10:FF:000302">
    <property type="entry name" value="Serine/threonine-protein kinase"/>
    <property type="match status" value="1"/>
</dbReference>
<comment type="catalytic activity">
    <reaction evidence="16">
        <text>L-threonyl-[protein] + ATP = O-phospho-L-threonyl-[protein] + ADP + H(+)</text>
        <dbReference type="Rhea" id="RHEA:46608"/>
        <dbReference type="Rhea" id="RHEA-COMP:11060"/>
        <dbReference type="Rhea" id="RHEA-COMP:11605"/>
        <dbReference type="ChEBI" id="CHEBI:15378"/>
        <dbReference type="ChEBI" id="CHEBI:30013"/>
        <dbReference type="ChEBI" id="CHEBI:30616"/>
        <dbReference type="ChEBI" id="CHEBI:61977"/>
        <dbReference type="ChEBI" id="CHEBI:456216"/>
        <dbReference type="EC" id="2.7.11.1"/>
    </reaction>
</comment>
<feature type="transmembrane region" description="Helical" evidence="20">
    <location>
        <begin position="86"/>
        <end position="112"/>
    </location>
</feature>
<name>A0A8I6YBQ5_HORVV</name>
<keyword evidence="8 18" id="KW-0547">Nucleotide-binding</keyword>
<dbReference type="GO" id="GO:0004674">
    <property type="term" value="F:protein serine/threonine kinase activity"/>
    <property type="evidence" value="ECO:0007669"/>
    <property type="project" value="UniProtKB-KW"/>
</dbReference>
<evidence type="ECO:0000256" key="9">
    <source>
        <dbReference type="ARBA" id="ARBA00022777"/>
    </source>
</evidence>
<keyword evidence="11 20" id="KW-1133">Transmembrane helix</keyword>
<comment type="catalytic activity">
    <reaction evidence="17">
        <text>L-seryl-[protein] + ATP = O-phospho-L-seryl-[protein] + ADP + H(+)</text>
        <dbReference type="Rhea" id="RHEA:17989"/>
        <dbReference type="Rhea" id="RHEA-COMP:9863"/>
        <dbReference type="Rhea" id="RHEA-COMP:11604"/>
        <dbReference type="ChEBI" id="CHEBI:15378"/>
        <dbReference type="ChEBI" id="CHEBI:29999"/>
        <dbReference type="ChEBI" id="CHEBI:30616"/>
        <dbReference type="ChEBI" id="CHEBI:83421"/>
        <dbReference type="ChEBI" id="CHEBI:456216"/>
        <dbReference type="EC" id="2.7.11.1"/>
    </reaction>
</comment>
<dbReference type="CDD" id="cd01098">
    <property type="entry name" value="PAN_AP_plant"/>
    <property type="match status" value="1"/>
</dbReference>
<comment type="similarity">
    <text evidence="19">Belongs to the protein kinase superfamily.</text>
</comment>
<protein>
    <recommendedName>
        <fullName evidence="2">non-specific serine/threonine protein kinase</fullName>
        <ecNumber evidence="2">2.7.11.1</ecNumber>
    </recommendedName>
</protein>
<dbReference type="InterPro" id="IPR011009">
    <property type="entry name" value="Kinase-like_dom_sf"/>
</dbReference>
<dbReference type="SMR" id="A0A8I6YBQ5"/>
<comment type="subcellular location">
    <subcellularLocation>
        <location evidence="1">Membrane</location>
        <topology evidence="1">Single-pass type I membrane protein</topology>
    </subcellularLocation>
</comment>